<dbReference type="RefSeq" id="WP_027704889.1">
    <property type="nucleotide sequence ID" value="NZ_AP018933.1"/>
</dbReference>
<evidence type="ECO:0000256" key="2">
    <source>
        <dbReference type="ARBA" id="ARBA00022490"/>
    </source>
</evidence>
<dbReference type="PANTHER" id="PTHR30098:SF2">
    <property type="entry name" value="LEUCYL_PHENYLALANYL-TRNA--PROTEIN TRANSFERASE"/>
    <property type="match status" value="1"/>
</dbReference>
<dbReference type="InterPro" id="IPR004616">
    <property type="entry name" value="Leu/Phe-tRNA_Trfase"/>
</dbReference>
<name>A0A348HCI1_9GAMM</name>
<evidence type="ECO:0000256" key="11">
    <source>
        <dbReference type="ARBA" id="ARBA00074372"/>
    </source>
</evidence>
<keyword evidence="3 15" id="KW-0808">Transferase</keyword>
<dbReference type="Gene3D" id="3.40.630.70">
    <property type="entry name" value="Leucyl/phenylalanyl-tRNA-protein transferase, C-terminal domain"/>
    <property type="match status" value="1"/>
</dbReference>
<dbReference type="KEGG" id="zpl:ZBT109_0545"/>
<evidence type="ECO:0000256" key="8">
    <source>
        <dbReference type="ARBA" id="ARBA00054043"/>
    </source>
</evidence>
<dbReference type="Gene3D" id="3.30.70.3550">
    <property type="entry name" value="Leucyl/phenylalanyl-tRNA-protein transferase, N-terminal domain"/>
    <property type="match status" value="1"/>
</dbReference>
<dbReference type="GO" id="GO:0008914">
    <property type="term" value="F:leucyl-tRNA--protein transferase activity"/>
    <property type="evidence" value="ECO:0007669"/>
    <property type="project" value="UniProtKB-UniRule"/>
</dbReference>
<dbReference type="FunFam" id="3.30.70.3550:FF:000001">
    <property type="entry name" value="Leucyl/phenylalanyl-tRNA--protein transferase"/>
    <property type="match status" value="1"/>
</dbReference>
<dbReference type="InterPro" id="IPR016181">
    <property type="entry name" value="Acyl_CoA_acyltransferase"/>
</dbReference>
<proteinExistence type="inferred from homology"/>
<evidence type="ECO:0000256" key="4">
    <source>
        <dbReference type="ARBA" id="ARBA00023315"/>
    </source>
</evidence>
<dbReference type="STRING" id="1123510.GCA_000620025_01507"/>
<dbReference type="HAMAP" id="MF_00688">
    <property type="entry name" value="Leu_Phe_trans"/>
    <property type="match status" value="1"/>
</dbReference>
<dbReference type="GO" id="GO:0005737">
    <property type="term" value="C:cytoplasm"/>
    <property type="evidence" value="ECO:0007669"/>
    <property type="project" value="UniProtKB-SubCell"/>
</dbReference>
<comment type="catalytic activity">
    <reaction evidence="7 15">
        <text>N-terminal L-lysyl-[protein] + L-leucyl-tRNA(Leu) = N-terminal L-leucyl-L-lysyl-[protein] + tRNA(Leu) + H(+)</text>
        <dbReference type="Rhea" id="RHEA:12340"/>
        <dbReference type="Rhea" id="RHEA-COMP:9613"/>
        <dbReference type="Rhea" id="RHEA-COMP:9622"/>
        <dbReference type="Rhea" id="RHEA-COMP:12670"/>
        <dbReference type="Rhea" id="RHEA-COMP:12671"/>
        <dbReference type="ChEBI" id="CHEBI:15378"/>
        <dbReference type="ChEBI" id="CHEBI:65249"/>
        <dbReference type="ChEBI" id="CHEBI:78442"/>
        <dbReference type="ChEBI" id="CHEBI:78494"/>
        <dbReference type="ChEBI" id="CHEBI:133043"/>
        <dbReference type="EC" id="2.3.2.6"/>
    </reaction>
</comment>
<evidence type="ECO:0000256" key="13">
    <source>
        <dbReference type="ARBA" id="ARBA00077165"/>
    </source>
</evidence>
<gene>
    <name evidence="15" type="primary">aat</name>
    <name evidence="16" type="ORF">ZBT109_0545</name>
</gene>
<comment type="subcellular location">
    <subcellularLocation>
        <location evidence="1 15">Cytoplasm</location>
    </subcellularLocation>
</comment>
<evidence type="ECO:0000256" key="14">
    <source>
        <dbReference type="ARBA" id="ARBA00083640"/>
    </source>
</evidence>
<reference evidence="16 17" key="1">
    <citation type="submission" date="2018-09" db="EMBL/GenBank/DDBJ databases">
        <title>Zymobacter palmae IAM14233 (=T109) whole genome analysis.</title>
        <authorList>
            <person name="Yanase H."/>
        </authorList>
    </citation>
    <scope>NUCLEOTIDE SEQUENCE [LARGE SCALE GENOMIC DNA]</scope>
    <source>
        <strain evidence="16 17">IAM14233</strain>
    </source>
</reference>
<dbReference type="EMBL" id="AP018933">
    <property type="protein sequence ID" value="BBG29333.1"/>
    <property type="molecule type" value="Genomic_DNA"/>
</dbReference>
<dbReference type="OrthoDB" id="9790282at2"/>
<evidence type="ECO:0000256" key="10">
    <source>
        <dbReference type="ARBA" id="ARBA00066767"/>
    </source>
</evidence>
<dbReference type="AlphaFoldDB" id="A0A348HCI1"/>
<protein>
    <recommendedName>
        <fullName evidence="11 15">Leucyl/phenylalanyl-tRNA--protein transferase</fullName>
        <ecNumber evidence="10 15">2.3.2.6</ecNumber>
    </recommendedName>
    <alternativeName>
        <fullName evidence="12 15">L/F-transferase</fullName>
    </alternativeName>
    <alternativeName>
        <fullName evidence="13 15">Leucyltransferase</fullName>
    </alternativeName>
    <alternativeName>
        <fullName evidence="14 15">Phenyalanyltransferase</fullName>
    </alternativeName>
</protein>
<dbReference type="SUPFAM" id="SSF55729">
    <property type="entry name" value="Acyl-CoA N-acyltransferases (Nat)"/>
    <property type="match status" value="1"/>
</dbReference>
<evidence type="ECO:0000256" key="12">
    <source>
        <dbReference type="ARBA" id="ARBA00077136"/>
    </source>
</evidence>
<evidence type="ECO:0000256" key="7">
    <source>
        <dbReference type="ARBA" id="ARBA00051538"/>
    </source>
</evidence>
<dbReference type="Pfam" id="PF03588">
    <property type="entry name" value="Leu_Phe_trans"/>
    <property type="match status" value="1"/>
</dbReference>
<evidence type="ECO:0000256" key="15">
    <source>
        <dbReference type="HAMAP-Rule" id="MF_00688"/>
    </source>
</evidence>
<keyword evidence="2 15" id="KW-0963">Cytoplasm</keyword>
<evidence type="ECO:0000256" key="5">
    <source>
        <dbReference type="ARBA" id="ARBA00050607"/>
    </source>
</evidence>
<evidence type="ECO:0000256" key="6">
    <source>
        <dbReference type="ARBA" id="ARBA00050652"/>
    </source>
</evidence>
<keyword evidence="17" id="KW-1185">Reference proteome</keyword>
<evidence type="ECO:0000313" key="17">
    <source>
        <dbReference type="Proteomes" id="UP000267342"/>
    </source>
</evidence>
<dbReference type="GO" id="GO:0030163">
    <property type="term" value="P:protein catabolic process"/>
    <property type="evidence" value="ECO:0007669"/>
    <property type="project" value="UniProtKB-UniRule"/>
</dbReference>
<keyword evidence="4 15" id="KW-0012">Acyltransferase</keyword>
<evidence type="ECO:0000256" key="1">
    <source>
        <dbReference type="ARBA" id="ARBA00004496"/>
    </source>
</evidence>
<evidence type="ECO:0000256" key="9">
    <source>
        <dbReference type="ARBA" id="ARBA00061535"/>
    </source>
</evidence>
<accession>A0A348HCI1</accession>
<organism evidence="16 17">
    <name type="scientific">Zymobacter palmae</name>
    <dbReference type="NCBI Taxonomy" id="33074"/>
    <lineage>
        <taxon>Bacteria</taxon>
        <taxon>Pseudomonadati</taxon>
        <taxon>Pseudomonadota</taxon>
        <taxon>Gammaproteobacteria</taxon>
        <taxon>Oceanospirillales</taxon>
        <taxon>Halomonadaceae</taxon>
        <taxon>Zymobacter group</taxon>
        <taxon>Zymobacter</taxon>
    </lineage>
</organism>
<evidence type="ECO:0000313" key="16">
    <source>
        <dbReference type="EMBL" id="BBG29333.1"/>
    </source>
</evidence>
<dbReference type="PANTHER" id="PTHR30098">
    <property type="entry name" value="LEUCYL/PHENYLALANYL-TRNA--PROTEIN TRANSFERASE"/>
    <property type="match status" value="1"/>
</dbReference>
<dbReference type="EC" id="2.3.2.6" evidence="10 15"/>
<dbReference type="Proteomes" id="UP000267342">
    <property type="component" value="Chromosome"/>
</dbReference>
<comment type="catalytic activity">
    <reaction evidence="6 15">
        <text>N-terminal L-arginyl-[protein] + L-leucyl-tRNA(Leu) = N-terminal L-leucyl-L-arginyl-[protein] + tRNA(Leu) + H(+)</text>
        <dbReference type="Rhea" id="RHEA:50416"/>
        <dbReference type="Rhea" id="RHEA-COMP:9613"/>
        <dbReference type="Rhea" id="RHEA-COMP:9622"/>
        <dbReference type="Rhea" id="RHEA-COMP:12672"/>
        <dbReference type="Rhea" id="RHEA-COMP:12673"/>
        <dbReference type="ChEBI" id="CHEBI:15378"/>
        <dbReference type="ChEBI" id="CHEBI:64719"/>
        <dbReference type="ChEBI" id="CHEBI:78442"/>
        <dbReference type="ChEBI" id="CHEBI:78494"/>
        <dbReference type="ChEBI" id="CHEBI:133044"/>
        <dbReference type="EC" id="2.3.2.6"/>
    </reaction>
</comment>
<sequence length="223" mass="25310">MLYWLEEHPVAFPAVEDALDEPNGLLAAGGALTPEWLLTAYMNGIFPWFNAEDPILWWTPDPRMVLYPNEFRCRRSLAKRIRNGGFTLTFDTAFKEVMQYCGSLRDDTWISPQMVRAYHDLHLLGYAHSLEVWHDGELVGGLYGLALGRIFYGESMFSRCPDASKVALAHLATLPSEYGFALIDCQVHSDHLASLGAREIARSEFNAALRQHASLERWHPPMQ</sequence>
<dbReference type="InterPro" id="IPR042203">
    <property type="entry name" value="Leu/Phe-tRNA_Trfase_C"/>
</dbReference>
<dbReference type="NCBIfam" id="TIGR00667">
    <property type="entry name" value="aat"/>
    <property type="match status" value="1"/>
</dbReference>
<comment type="similarity">
    <text evidence="9 15">Belongs to the L/F-transferase family.</text>
</comment>
<comment type="catalytic activity">
    <reaction evidence="5 15">
        <text>L-phenylalanyl-tRNA(Phe) + an N-terminal L-alpha-aminoacyl-[protein] = an N-terminal L-phenylalanyl-L-alpha-aminoacyl-[protein] + tRNA(Phe)</text>
        <dbReference type="Rhea" id="RHEA:43632"/>
        <dbReference type="Rhea" id="RHEA-COMP:9668"/>
        <dbReference type="Rhea" id="RHEA-COMP:9699"/>
        <dbReference type="Rhea" id="RHEA-COMP:10636"/>
        <dbReference type="Rhea" id="RHEA-COMP:10637"/>
        <dbReference type="ChEBI" id="CHEBI:78442"/>
        <dbReference type="ChEBI" id="CHEBI:78531"/>
        <dbReference type="ChEBI" id="CHEBI:78597"/>
        <dbReference type="ChEBI" id="CHEBI:83561"/>
        <dbReference type="EC" id="2.3.2.6"/>
    </reaction>
</comment>
<comment type="function">
    <text evidence="8 15">Functions in the N-end rule pathway of protein degradation where it conjugates Leu, Phe and, less efficiently, Met from aminoacyl-tRNAs to the N-termini of proteins containing an N-terminal arginine or lysine.</text>
</comment>
<evidence type="ECO:0000256" key="3">
    <source>
        <dbReference type="ARBA" id="ARBA00022679"/>
    </source>
</evidence>
<dbReference type="InterPro" id="IPR042221">
    <property type="entry name" value="Leu/Phe-tRNA_Trfase_N"/>
</dbReference>